<accession>A0A3A6PN35</accession>
<organism evidence="2 3">
    <name type="scientific">Paenibacillus pinisoli</name>
    <dbReference type="NCBI Taxonomy" id="1276110"/>
    <lineage>
        <taxon>Bacteria</taxon>
        <taxon>Bacillati</taxon>
        <taxon>Bacillota</taxon>
        <taxon>Bacilli</taxon>
        <taxon>Bacillales</taxon>
        <taxon>Paenibacillaceae</taxon>
        <taxon>Paenibacillus</taxon>
    </lineage>
</organism>
<keyword evidence="3" id="KW-1185">Reference proteome</keyword>
<gene>
    <name evidence="2" type="ORF">D3P09_17580</name>
</gene>
<dbReference type="Pfam" id="PF00563">
    <property type="entry name" value="EAL"/>
    <property type="match status" value="1"/>
</dbReference>
<dbReference type="PROSITE" id="PS50883">
    <property type="entry name" value="EAL"/>
    <property type="match status" value="1"/>
</dbReference>
<dbReference type="PANTHER" id="PTHR33121:SF76">
    <property type="entry name" value="SIGNALING PROTEIN"/>
    <property type="match status" value="1"/>
</dbReference>
<name>A0A3A6PN35_9BACL</name>
<feature type="domain" description="EAL" evidence="1">
    <location>
        <begin position="159"/>
        <end position="401"/>
    </location>
</feature>
<proteinExistence type="predicted"/>
<dbReference type="PANTHER" id="PTHR33121">
    <property type="entry name" value="CYCLIC DI-GMP PHOSPHODIESTERASE PDEF"/>
    <property type="match status" value="1"/>
</dbReference>
<dbReference type="CDD" id="cd01948">
    <property type="entry name" value="EAL"/>
    <property type="match status" value="1"/>
</dbReference>
<dbReference type="EMBL" id="QXQB01000004">
    <property type="protein sequence ID" value="RJX37901.1"/>
    <property type="molecule type" value="Genomic_DNA"/>
</dbReference>
<evidence type="ECO:0000313" key="3">
    <source>
        <dbReference type="Proteomes" id="UP000267798"/>
    </source>
</evidence>
<reference evidence="2 3" key="1">
    <citation type="submission" date="2018-09" db="EMBL/GenBank/DDBJ databases">
        <title>Paenibacillus aracenensis nov. sp. isolated from a cave in southern Spain.</title>
        <authorList>
            <person name="Jurado V."/>
            <person name="Gutierrez-Patricio S."/>
            <person name="Gonzalez-Pimentel J.L."/>
            <person name="Miller A.Z."/>
            <person name="Laiz L."/>
            <person name="Saiz-Jimenez C."/>
        </authorList>
    </citation>
    <scope>NUCLEOTIDE SEQUENCE [LARGE SCALE GENOMIC DNA]</scope>
    <source>
        <strain evidence="2 3">JCM 19203</strain>
    </source>
</reference>
<sequence>MNIQQNRTGAEHAAAIPEGSEFAGLIYLSWQNPGNRPGTEAPCSLREQWRRMAEQVLPGSLQEMALKMEWCWQHDDLFLRAWLKGKEQARWESLLEQHALLSARELEQLISAGTGSQGIVNAGVAVLECRGGTGDAESIWYEAAKRAIVQARQDGDSNRHLQRRALRGILAERAIYPVYQPIVALGGEAVVFGYEALTRLQDNSVFRGPMELFRFAGEEGAVYSLDRIARERAIDGCLKLAPNQKLFINVMAQIMEDPSFSPGRTLSFLRRHHLQPNQVVFEITERSSIEDYPAVKKALQHYRNQGYQIAIDDVGAGYSSLQSIVELRPDYLKVDRSIIHHIHQDDVKAHILHTLQEVGAKLGVPLIAEGIEQEEELAALLRMGIPYAQGYHLGRPGPFPS</sequence>
<comment type="caution">
    <text evidence="2">The sequence shown here is derived from an EMBL/GenBank/DDBJ whole genome shotgun (WGS) entry which is preliminary data.</text>
</comment>
<dbReference type="InterPro" id="IPR001633">
    <property type="entry name" value="EAL_dom"/>
</dbReference>
<evidence type="ECO:0000259" key="1">
    <source>
        <dbReference type="PROSITE" id="PS50883"/>
    </source>
</evidence>
<dbReference type="SMART" id="SM00052">
    <property type="entry name" value="EAL"/>
    <property type="match status" value="1"/>
</dbReference>
<protein>
    <submittedName>
        <fullName evidence="2">EAL domain-containing protein</fullName>
    </submittedName>
</protein>
<dbReference type="AlphaFoldDB" id="A0A3A6PN35"/>
<dbReference type="Gene3D" id="3.20.20.450">
    <property type="entry name" value="EAL domain"/>
    <property type="match status" value="1"/>
</dbReference>
<dbReference type="RefSeq" id="WP_120112647.1">
    <property type="nucleotide sequence ID" value="NZ_QXQB01000004.1"/>
</dbReference>
<dbReference type="InterPro" id="IPR050706">
    <property type="entry name" value="Cyclic-di-GMP_PDE-like"/>
</dbReference>
<evidence type="ECO:0000313" key="2">
    <source>
        <dbReference type="EMBL" id="RJX37901.1"/>
    </source>
</evidence>
<dbReference type="Proteomes" id="UP000267798">
    <property type="component" value="Unassembled WGS sequence"/>
</dbReference>
<dbReference type="GO" id="GO:0071111">
    <property type="term" value="F:cyclic-guanylate-specific phosphodiesterase activity"/>
    <property type="evidence" value="ECO:0007669"/>
    <property type="project" value="InterPro"/>
</dbReference>
<dbReference type="InterPro" id="IPR035919">
    <property type="entry name" value="EAL_sf"/>
</dbReference>
<dbReference type="SUPFAM" id="SSF141868">
    <property type="entry name" value="EAL domain-like"/>
    <property type="match status" value="1"/>
</dbReference>
<dbReference type="OrthoDB" id="581425at2"/>